<dbReference type="InterPro" id="IPR000524">
    <property type="entry name" value="Tscrpt_reg_HTH_GntR"/>
</dbReference>
<dbReference type="Gene3D" id="3.40.1410.10">
    <property type="entry name" value="Chorismate lyase-like"/>
    <property type="match status" value="1"/>
</dbReference>
<keyword evidence="1" id="KW-0805">Transcription regulation</keyword>
<dbReference type="KEGG" id="maur:BOH66_14800"/>
<evidence type="ECO:0000256" key="3">
    <source>
        <dbReference type="ARBA" id="ARBA00023163"/>
    </source>
</evidence>
<evidence type="ECO:0000259" key="4">
    <source>
        <dbReference type="PROSITE" id="PS50949"/>
    </source>
</evidence>
<dbReference type="SUPFAM" id="SSF46785">
    <property type="entry name" value="Winged helix' DNA-binding domain"/>
    <property type="match status" value="1"/>
</dbReference>
<dbReference type="GO" id="GO:0003677">
    <property type="term" value="F:DNA binding"/>
    <property type="evidence" value="ECO:0007669"/>
    <property type="project" value="UniProtKB-KW"/>
</dbReference>
<dbReference type="GO" id="GO:0045892">
    <property type="term" value="P:negative regulation of DNA-templated transcription"/>
    <property type="evidence" value="ECO:0007669"/>
    <property type="project" value="TreeGrafter"/>
</dbReference>
<dbReference type="AlphaFoldDB" id="A0A1P8UCZ7"/>
<evidence type="ECO:0000256" key="2">
    <source>
        <dbReference type="ARBA" id="ARBA00023125"/>
    </source>
</evidence>
<gene>
    <name evidence="5" type="ORF">BOH66_14800</name>
</gene>
<protein>
    <submittedName>
        <fullName evidence="5">GntR family transcriptional regulator</fullName>
    </submittedName>
</protein>
<dbReference type="Proteomes" id="UP000187185">
    <property type="component" value="Chromosome"/>
</dbReference>
<keyword evidence="2" id="KW-0238">DNA-binding</keyword>
<dbReference type="Pfam" id="PF00392">
    <property type="entry name" value="GntR"/>
    <property type="match status" value="1"/>
</dbReference>
<dbReference type="InterPro" id="IPR011663">
    <property type="entry name" value="UTRA"/>
</dbReference>
<proteinExistence type="predicted"/>
<evidence type="ECO:0000256" key="1">
    <source>
        <dbReference type="ARBA" id="ARBA00023015"/>
    </source>
</evidence>
<dbReference type="STRING" id="36805.BOH66_14800"/>
<organism evidence="5 6">
    <name type="scientific">Microbacterium aurum</name>
    <dbReference type="NCBI Taxonomy" id="36805"/>
    <lineage>
        <taxon>Bacteria</taxon>
        <taxon>Bacillati</taxon>
        <taxon>Actinomycetota</taxon>
        <taxon>Actinomycetes</taxon>
        <taxon>Micrococcales</taxon>
        <taxon>Microbacteriaceae</taxon>
        <taxon>Microbacterium</taxon>
    </lineage>
</organism>
<dbReference type="GO" id="GO:0003700">
    <property type="term" value="F:DNA-binding transcription factor activity"/>
    <property type="evidence" value="ECO:0007669"/>
    <property type="project" value="InterPro"/>
</dbReference>
<sequence length="230" mass="25014">MRGEILTLIAERGLVAGDQLPTEQVLSAHFGVSRATVREGLRLLEQDGSVRAVQGRGRFLSAVGDLRVERPVTRYESITDMLEGLGYSVTSAVLDLQEAAADETEAAALGIAVGDDVIRITRLRCGDERPLVVSVDTVPRHLLPGPIGHRDWSGSLTHALKIQGHEIVSSLAQLSSVMMPEGLADRFGLADYDPWLLVTETCMTVDGTRALFAKDYHRGEDIAFNVLRRA</sequence>
<feature type="domain" description="HTH gntR-type" evidence="4">
    <location>
        <begin position="1"/>
        <end position="63"/>
    </location>
</feature>
<dbReference type="SMART" id="SM00345">
    <property type="entry name" value="HTH_GNTR"/>
    <property type="match status" value="1"/>
</dbReference>
<dbReference type="SUPFAM" id="SSF64288">
    <property type="entry name" value="Chorismate lyase-like"/>
    <property type="match status" value="1"/>
</dbReference>
<evidence type="ECO:0000313" key="5">
    <source>
        <dbReference type="EMBL" id="APZ35932.1"/>
    </source>
</evidence>
<dbReference type="SMART" id="SM00866">
    <property type="entry name" value="UTRA"/>
    <property type="match status" value="1"/>
</dbReference>
<dbReference type="Gene3D" id="1.10.10.10">
    <property type="entry name" value="Winged helix-like DNA-binding domain superfamily/Winged helix DNA-binding domain"/>
    <property type="match status" value="1"/>
</dbReference>
<dbReference type="EMBL" id="CP018762">
    <property type="protein sequence ID" value="APZ35932.1"/>
    <property type="molecule type" value="Genomic_DNA"/>
</dbReference>
<dbReference type="InterPro" id="IPR036388">
    <property type="entry name" value="WH-like_DNA-bd_sf"/>
</dbReference>
<accession>A0A1P8UCZ7</accession>
<keyword evidence="3" id="KW-0804">Transcription</keyword>
<dbReference type="PANTHER" id="PTHR44846">
    <property type="entry name" value="MANNOSYL-D-GLYCERATE TRANSPORT/METABOLISM SYSTEM REPRESSOR MNGR-RELATED"/>
    <property type="match status" value="1"/>
</dbReference>
<dbReference type="InterPro" id="IPR050679">
    <property type="entry name" value="Bact_HTH_transcr_reg"/>
</dbReference>
<dbReference type="Pfam" id="PF07702">
    <property type="entry name" value="UTRA"/>
    <property type="match status" value="1"/>
</dbReference>
<dbReference type="PANTHER" id="PTHR44846:SF17">
    <property type="entry name" value="GNTR-FAMILY TRANSCRIPTIONAL REGULATOR"/>
    <property type="match status" value="1"/>
</dbReference>
<dbReference type="CDD" id="cd07377">
    <property type="entry name" value="WHTH_GntR"/>
    <property type="match status" value="1"/>
</dbReference>
<dbReference type="PRINTS" id="PR00035">
    <property type="entry name" value="HTHGNTR"/>
</dbReference>
<evidence type="ECO:0000313" key="6">
    <source>
        <dbReference type="Proteomes" id="UP000187185"/>
    </source>
</evidence>
<keyword evidence="6" id="KW-1185">Reference proteome</keyword>
<reference evidence="5 6" key="1">
    <citation type="submission" date="2016-12" db="EMBL/GenBank/DDBJ databases">
        <title>Complete genome sequence of Microbacterium aurum KACC 15219.</title>
        <authorList>
            <person name="Jung Y."/>
            <person name="Shin J.-H."/>
            <person name="Lee Y.-J."/>
            <person name="Yi H."/>
            <person name="Bahn Y.-S."/>
            <person name="Kim J.F."/>
            <person name="Lee D.-W."/>
        </authorList>
    </citation>
    <scope>NUCLEOTIDE SEQUENCE [LARGE SCALE GENOMIC DNA]</scope>
    <source>
        <strain evidence="5 6">KACC 15219</strain>
    </source>
</reference>
<dbReference type="InterPro" id="IPR028978">
    <property type="entry name" value="Chorismate_lyase_/UTRA_dom_sf"/>
</dbReference>
<name>A0A1P8UCZ7_9MICO</name>
<dbReference type="InterPro" id="IPR036390">
    <property type="entry name" value="WH_DNA-bd_sf"/>
</dbReference>
<dbReference type="PROSITE" id="PS50949">
    <property type="entry name" value="HTH_GNTR"/>
    <property type="match status" value="1"/>
</dbReference>